<keyword evidence="2" id="KW-1185">Reference proteome</keyword>
<evidence type="ECO:0000313" key="1">
    <source>
        <dbReference type="EnsemblPlants" id="Zm00001eb440480_P001"/>
    </source>
</evidence>
<proteinExistence type="predicted"/>
<accession>A0A804RLC9</accession>
<evidence type="ECO:0000313" key="2">
    <source>
        <dbReference type="Proteomes" id="UP000007305"/>
    </source>
</evidence>
<dbReference type="Gramene" id="Zm00001eb440480_T001">
    <property type="protein sequence ID" value="Zm00001eb440480_P001"/>
    <property type="gene ID" value="Zm00001eb440480"/>
</dbReference>
<organism evidence="1 2">
    <name type="scientific">Zea mays</name>
    <name type="common">Maize</name>
    <dbReference type="NCBI Taxonomy" id="4577"/>
    <lineage>
        <taxon>Eukaryota</taxon>
        <taxon>Viridiplantae</taxon>
        <taxon>Streptophyta</taxon>
        <taxon>Embryophyta</taxon>
        <taxon>Tracheophyta</taxon>
        <taxon>Spermatophyta</taxon>
        <taxon>Magnoliopsida</taxon>
        <taxon>Liliopsida</taxon>
        <taxon>Poales</taxon>
        <taxon>Poaceae</taxon>
        <taxon>PACMAD clade</taxon>
        <taxon>Panicoideae</taxon>
        <taxon>Andropogonodae</taxon>
        <taxon>Andropogoneae</taxon>
        <taxon>Tripsacinae</taxon>
        <taxon>Zea</taxon>
    </lineage>
</organism>
<dbReference type="AlphaFoldDB" id="A0A804RLC9"/>
<name>A0A804RLC9_MAIZE</name>
<protein>
    <submittedName>
        <fullName evidence="1">Uncharacterized protein</fullName>
    </submittedName>
</protein>
<reference evidence="1" key="1">
    <citation type="submission" date="2021-05" db="UniProtKB">
        <authorList>
            <consortium name="EnsemblPlants"/>
        </authorList>
    </citation>
    <scope>IDENTIFICATION</scope>
    <source>
        <strain evidence="1">cv. B73</strain>
    </source>
</reference>
<dbReference type="InParanoid" id="A0A804RLC9"/>
<dbReference type="EnsemblPlants" id="Zm00001eb440480_T001">
    <property type="protein sequence ID" value="Zm00001eb440480_P001"/>
    <property type="gene ID" value="Zm00001eb440480"/>
</dbReference>
<dbReference type="Proteomes" id="UP000007305">
    <property type="component" value="Unassembled WGS sequence"/>
</dbReference>
<sequence length="264" mass="29797">MKDLVLKKKTELEDHRRRAHLIGEEGYAAEFSDEGYEAGKLGWKIITKTTIVIMPGGGAHLTLKRAEKARIWLTRSQDWIRRRSRINIKAEQEALYGSKPSPSKTQSTKKLVLRRRLKIWALYLLVAEAWTLPVFPSRNYLSTQALCERQKHHASLLPRSCQETMSRRCLRGPSPTTQRKRTNPQTFAGLNPKTPVTVTAPMQLAVTPAVANKVIATPATLFQEKAESPALPGDIEYSFEERRLAVLPGQASGIFCSFTFSQLR</sequence>